<name>A0A4S9T7U7_AURPU</name>
<dbReference type="Proteomes" id="UP000308005">
    <property type="component" value="Unassembled WGS sequence"/>
</dbReference>
<dbReference type="SUPFAM" id="SSF103473">
    <property type="entry name" value="MFS general substrate transporter"/>
    <property type="match status" value="1"/>
</dbReference>
<comment type="subcellular location">
    <subcellularLocation>
        <location evidence="1">Membrane</location>
        <topology evidence="1">Multi-pass membrane protein</topology>
    </subcellularLocation>
</comment>
<evidence type="ECO:0000256" key="6">
    <source>
        <dbReference type="SAM" id="Phobius"/>
    </source>
</evidence>
<feature type="transmembrane region" description="Helical" evidence="6">
    <location>
        <begin position="160"/>
        <end position="178"/>
    </location>
</feature>
<feature type="transmembrane region" description="Helical" evidence="6">
    <location>
        <begin position="56"/>
        <end position="74"/>
    </location>
</feature>
<evidence type="ECO:0000313" key="8">
    <source>
        <dbReference type="Proteomes" id="UP000308005"/>
    </source>
</evidence>
<dbReference type="GO" id="GO:0016020">
    <property type="term" value="C:membrane"/>
    <property type="evidence" value="ECO:0007669"/>
    <property type="project" value="UniProtKB-SubCell"/>
</dbReference>
<dbReference type="GO" id="GO:0022857">
    <property type="term" value="F:transmembrane transporter activity"/>
    <property type="evidence" value="ECO:0007669"/>
    <property type="project" value="InterPro"/>
</dbReference>
<evidence type="ECO:0000313" key="7">
    <source>
        <dbReference type="EMBL" id="THZ19936.1"/>
    </source>
</evidence>
<sequence length="515" mass="57391">MADYKDDSKTVTRVLSSTIHEPADRPDGRVKEGAWIRFLTLLRWYPKDMPREEKKLILRLDLSILIFGCLSFFTKYLDQASLTNAYVSGMREDLNFRGNDLNYVTATFWASYCTFMIPACYFMTHYPANYVLPGLEVGWGICTFGLAWSQNLQNVYAMRFFTGIFECCSFTGTIYVIGSWYKPGEIGRRVSLFFIASPLGTMFAGYLQAAAYTNLHSVHGLADGYLSLMQSSRSQSQPCKFKLVAEGVSYLTNFQRLFVFPDVPSRKKPRFLTTANHDLASKRLEGVTAPPQLKLSKSIFKRVFSRWHWYLLVLQWTLLDQNVAPGGQPFSLYLKAYPKIYSVVQVNTLPTITTAISIVAALTAGIFADKTGKFWLASFAATLPVIAGISLLVAWGVGEKGRLAGFFLTGFQGVMSPMTMSWATVIMAGDAEERAVVTASMNAIGQAIAAGTQVVQFPASRAPNFHAGFSSALATTVVQLVVVFLILFLWNRDKKKAIGSSADQGQERWSMRQIE</sequence>
<feature type="transmembrane region" description="Helical" evidence="6">
    <location>
        <begin position="435"/>
        <end position="455"/>
    </location>
</feature>
<gene>
    <name evidence="7" type="ORF">D6C91_04940</name>
</gene>
<proteinExistence type="predicted"/>
<evidence type="ECO:0000256" key="2">
    <source>
        <dbReference type="ARBA" id="ARBA00022448"/>
    </source>
</evidence>
<feature type="transmembrane region" description="Helical" evidence="6">
    <location>
        <begin position="467"/>
        <end position="490"/>
    </location>
</feature>
<comment type="caution">
    <text evidence="7">The sequence shown here is derived from an EMBL/GenBank/DDBJ whole genome shotgun (WGS) entry which is preliminary data.</text>
</comment>
<dbReference type="PANTHER" id="PTHR43791">
    <property type="entry name" value="PERMEASE-RELATED"/>
    <property type="match status" value="1"/>
</dbReference>
<accession>A0A4S9T7U7</accession>
<feature type="transmembrane region" description="Helical" evidence="6">
    <location>
        <begin position="374"/>
        <end position="397"/>
    </location>
</feature>
<keyword evidence="2" id="KW-0813">Transport</keyword>
<keyword evidence="3 6" id="KW-0812">Transmembrane</keyword>
<dbReference type="InterPro" id="IPR011701">
    <property type="entry name" value="MFS"/>
</dbReference>
<dbReference type="EMBL" id="QZBM01000198">
    <property type="protein sequence ID" value="THZ19936.1"/>
    <property type="molecule type" value="Genomic_DNA"/>
</dbReference>
<feature type="transmembrane region" description="Helical" evidence="6">
    <location>
        <begin position="103"/>
        <end position="123"/>
    </location>
</feature>
<evidence type="ECO:0000256" key="1">
    <source>
        <dbReference type="ARBA" id="ARBA00004141"/>
    </source>
</evidence>
<dbReference type="Pfam" id="PF07690">
    <property type="entry name" value="MFS_1"/>
    <property type="match status" value="1"/>
</dbReference>
<feature type="transmembrane region" description="Helical" evidence="6">
    <location>
        <begin position="348"/>
        <end position="367"/>
    </location>
</feature>
<feature type="transmembrane region" description="Helical" evidence="6">
    <location>
        <begin position="403"/>
        <end position="423"/>
    </location>
</feature>
<keyword evidence="5 6" id="KW-0472">Membrane</keyword>
<dbReference type="PANTHER" id="PTHR43791:SF39">
    <property type="entry name" value="TRANSPORTER LIZ1_SEO1, PUTATIVE (AFU_ORTHOLOGUE AFUA_3G00980)-RELATED"/>
    <property type="match status" value="1"/>
</dbReference>
<evidence type="ECO:0000256" key="3">
    <source>
        <dbReference type="ARBA" id="ARBA00022692"/>
    </source>
</evidence>
<dbReference type="InterPro" id="IPR036259">
    <property type="entry name" value="MFS_trans_sf"/>
</dbReference>
<feature type="transmembrane region" description="Helical" evidence="6">
    <location>
        <begin position="190"/>
        <end position="209"/>
    </location>
</feature>
<reference evidence="7 8" key="1">
    <citation type="submission" date="2018-10" db="EMBL/GenBank/DDBJ databases">
        <title>Fifty Aureobasidium pullulans genomes reveal a recombining polyextremotolerant generalist.</title>
        <authorList>
            <person name="Gostincar C."/>
            <person name="Turk M."/>
            <person name="Zajc J."/>
            <person name="Gunde-Cimerman N."/>
        </authorList>
    </citation>
    <scope>NUCLEOTIDE SEQUENCE [LARGE SCALE GENOMIC DNA]</scope>
    <source>
        <strain evidence="7 8">EXF-3863</strain>
    </source>
</reference>
<evidence type="ECO:0000256" key="5">
    <source>
        <dbReference type="ARBA" id="ARBA00023136"/>
    </source>
</evidence>
<evidence type="ECO:0000256" key="4">
    <source>
        <dbReference type="ARBA" id="ARBA00022989"/>
    </source>
</evidence>
<dbReference type="AlphaFoldDB" id="A0A4S9T7U7"/>
<protein>
    <submittedName>
        <fullName evidence="7">Putative allantoate permease</fullName>
    </submittedName>
</protein>
<feature type="transmembrane region" description="Helical" evidence="6">
    <location>
        <begin position="130"/>
        <end position="148"/>
    </location>
</feature>
<dbReference type="Gene3D" id="1.20.1250.20">
    <property type="entry name" value="MFS general substrate transporter like domains"/>
    <property type="match status" value="1"/>
</dbReference>
<keyword evidence="4 6" id="KW-1133">Transmembrane helix</keyword>
<organism evidence="7 8">
    <name type="scientific">Aureobasidium pullulans</name>
    <name type="common">Black yeast</name>
    <name type="synonym">Pullularia pullulans</name>
    <dbReference type="NCBI Taxonomy" id="5580"/>
    <lineage>
        <taxon>Eukaryota</taxon>
        <taxon>Fungi</taxon>
        <taxon>Dikarya</taxon>
        <taxon>Ascomycota</taxon>
        <taxon>Pezizomycotina</taxon>
        <taxon>Dothideomycetes</taxon>
        <taxon>Dothideomycetidae</taxon>
        <taxon>Dothideales</taxon>
        <taxon>Saccotheciaceae</taxon>
        <taxon>Aureobasidium</taxon>
    </lineage>
</organism>